<dbReference type="Pfam" id="PF00534">
    <property type="entry name" value="Glycos_transf_1"/>
    <property type="match status" value="1"/>
</dbReference>
<dbReference type="Pfam" id="PF13439">
    <property type="entry name" value="Glyco_transf_4"/>
    <property type="match status" value="1"/>
</dbReference>
<dbReference type="PANTHER" id="PTHR45947:SF3">
    <property type="entry name" value="SULFOQUINOVOSYL TRANSFERASE SQD2"/>
    <property type="match status" value="1"/>
</dbReference>
<feature type="domain" description="Glycosyltransferase subfamily 4-like N-terminal" evidence="2">
    <location>
        <begin position="56"/>
        <end position="185"/>
    </location>
</feature>
<feature type="domain" description="Glycosyl transferase family 1" evidence="1">
    <location>
        <begin position="197"/>
        <end position="349"/>
    </location>
</feature>
<proteinExistence type="predicted"/>
<dbReference type="GO" id="GO:0016757">
    <property type="term" value="F:glycosyltransferase activity"/>
    <property type="evidence" value="ECO:0007669"/>
    <property type="project" value="InterPro"/>
</dbReference>
<dbReference type="EMBL" id="LAZR01011470">
    <property type="protein sequence ID" value="KKM61507.1"/>
    <property type="molecule type" value="Genomic_DNA"/>
</dbReference>
<dbReference type="InterPro" id="IPR028098">
    <property type="entry name" value="Glyco_trans_4-like_N"/>
</dbReference>
<dbReference type="InterPro" id="IPR050194">
    <property type="entry name" value="Glycosyltransferase_grp1"/>
</dbReference>
<dbReference type="Gene3D" id="3.40.50.2000">
    <property type="entry name" value="Glycogen Phosphorylase B"/>
    <property type="match status" value="2"/>
</dbReference>
<evidence type="ECO:0000259" key="1">
    <source>
        <dbReference type="Pfam" id="PF00534"/>
    </source>
</evidence>
<sequence length="373" mass="43421">MKILMITPFPPQISGGSKASYYFYRYLTEIYNYNIKVLSYQKFQNDKIHVYNVGLKGKESWIRGTLFLILGYIRGFFLMIKFNPDIVYSKQLMTPSITAYFLAKTFRKTLISHTAGPDIQSMQFMALNVPSILSKIYYILFTWLRKRILKYSSAIICNCKEDCDALQKIYNNKKSILIYNGVKIDKFKFNQIQRCYIRNKYSIKENESVIVYVGQATIQKQPNILLKIAQENLNLIFLIVGPTRKELEEFGKISQNIIITGPIYNYIEAYFSAADIFILPSKYEGLSNSMLEALSCSLPIIVTPVGEAKKLIQHKKNGIISKESIFSFWINKLLTESSLYNKLKINSRKLIENEFNWNKSSRKMSQLFEKFKN</sequence>
<dbReference type="CDD" id="cd03801">
    <property type="entry name" value="GT4_PimA-like"/>
    <property type="match status" value="1"/>
</dbReference>
<evidence type="ECO:0008006" key="4">
    <source>
        <dbReference type="Google" id="ProtNLM"/>
    </source>
</evidence>
<dbReference type="AlphaFoldDB" id="A0A0F9LWR1"/>
<accession>A0A0F9LWR1</accession>
<comment type="caution">
    <text evidence="3">The sequence shown here is derived from an EMBL/GenBank/DDBJ whole genome shotgun (WGS) entry which is preliminary data.</text>
</comment>
<dbReference type="SUPFAM" id="SSF53756">
    <property type="entry name" value="UDP-Glycosyltransferase/glycogen phosphorylase"/>
    <property type="match status" value="1"/>
</dbReference>
<gene>
    <name evidence="3" type="ORF">LCGC14_1531050</name>
</gene>
<name>A0A0F9LWR1_9ZZZZ</name>
<reference evidence="3" key="1">
    <citation type="journal article" date="2015" name="Nature">
        <title>Complex archaea that bridge the gap between prokaryotes and eukaryotes.</title>
        <authorList>
            <person name="Spang A."/>
            <person name="Saw J.H."/>
            <person name="Jorgensen S.L."/>
            <person name="Zaremba-Niedzwiedzka K."/>
            <person name="Martijn J."/>
            <person name="Lind A.E."/>
            <person name="van Eijk R."/>
            <person name="Schleper C."/>
            <person name="Guy L."/>
            <person name="Ettema T.J."/>
        </authorList>
    </citation>
    <scope>NUCLEOTIDE SEQUENCE</scope>
</reference>
<evidence type="ECO:0000313" key="3">
    <source>
        <dbReference type="EMBL" id="KKM61507.1"/>
    </source>
</evidence>
<protein>
    <recommendedName>
        <fullName evidence="4">Glycosyl transferase family 1 domain-containing protein</fullName>
    </recommendedName>
</protein>
<dbReference type="InterPro" id="IPR001296">
    <property type="entry name" value="Glyco_trans_1"/>
</dbReference>
<dbReference type="PANTHER" id="PTHR45947">
    <property type="entry name" value="SULFOQUINOVOSYL TRANSFERASE SQD2"/>
    <property type="match status" value="1"/>
</dbReference>
<organism evidence="3">
    <name type="scientific">marine sediment metagenome</name>
    <dbReference type="NCBI Taxonomy" id="412755"/>
    <lineage>
        <taxon>unclassified sequences</taxon>
        <taxon>metagenomes</taxon>
        <taxon>ecological metagenomes</taxon>
    </lineage>
</organism>
<evidence type="ECO:0000259" key="2">
    <source>
        <dbReference type="Pfam" id="PF13439"/>
    </source>
</evidence>